<evidence type="ECO:0000256" key="2">
    <source>
        <dbReference type="SAM" id="SignalP"/>
    </source>
</evidence>
<dbReference type="EMBL" id="LN829119">
    <property type="protein sequence ID" value="CPR21313.1"/>
    <property type="molecule type" value="Genomic_DNA"/>
</dbReference>
<sequence length="182" mass="18849">MSARLVMSAFLVLGLAACSSAGGVTTGSLIGGDDQKAAAAAPQVSNDPTARALQVGSLSARASKCGYNFDAAALKSNYLAYEAAQGVQVTDLGRLEVIYETGYNGVGKAAAADPNYCNATRTAQIKTDLARHLAGDYSAPPQQVARAEEQGFLGGFFDGDTVDSGPSFGSESWWESQRDKLP</sequence>
<reference evidence="4" key="1">
    <citation type="submission" date="2015-02" db="EMBL/GenBank/DDBJ databases">
        <authorList>
            <person name="Chooi Y.-H."/>
        </authorList>
    </citation>
    <scope>NUCLEOTIDE SEQUENCE [LARGE SCALE GENOMIC DNA]</scope>
    <source>
        <strain evidence="4">strain Y</strain>
    </source>
</reference>
<evidence type="ECO:0008006" key="5">
    <source>
        <dbReference type="Google" id="ProtNLM"/>
    </source>
</evidence>
<dbReference type="RefSeq" id="WP_052743943.1">
    <property type="nucleotide sequence ID" value="NZ_LN829118.1"/>
</dbReference>
<dbReference type="OrthoDB" id="7931658at2"/>
<feature type="signal peptide" evidence="2">
    <location>
        <begin position="1"/>
        <end position="21"/>
    </location>
</feature>
<dbReference type="AlphaFoldDB" id="A0A0D6JI13"/>
<feature type="chain" id="PRO_5002306422" description="Lipoprotein" evidence="2">
    <location>
        <begin position="22"/>
        <end position="182"/>
    </location>
</feature>
<proteinExistence type="predicted"/>
<dbReference type="Proteomes" id="UP000033187">
    <property type="component" value="Chromosome 1"/>
</dbReference>
<keyword evidence="2" id="KW-0732">Signal</keyword>
<protein>
    <recommendedName>
        <fullName evidence="5">Lipoprotein</fullName>
    </recommendedName>
</protein>
<evidence type="ECO:0000256" key="1">
    <source>
        <dbReference type="SAM" id="MobiDB-lite"/>
    </source>
</evidence>
<dbReference type="PROSITE" id="PS51257">
    <property type="entry name" value="PROKAR_LIPOPROTEIN"/>
    <property type="match status" value="1"/>
</dbReference>
<feature type="region of interest" description="Disordered" evidence="1">
    <location>
        <begin position="158"/>
        <end position="182"/>
    </location>
</feature>
<evidence type="ECO:0000313" key="3">
    <source>
        <dbReference type="EMBL" id="CPR21313.1"/>
    </source>
</evidence>
<organism evidence="3 4">
    <name type="scientific">Candidatus Filomicrobium marinum</name>
    <dbReference type="NCBI Taxonomy" id="1608628"/>
    <lineage>
        <taxon>Bacteria</taxon>
        <taxon>Pseudomonadati</taxon>
        <taxon>Pseudomonadota</taxon>
        <taxon>Alphaproteobacteria</taxon>
        <taxon>Hyphomicrobiales</taxon>
        <taxon>Hyphomicrobiaceae</taxon>
        <taxon>Filomicrobium</taxon>
    </lineage>
</organism>
<gene>
    <name evidence="3" type="ORF">YBN1229_v1_2994</name>
</gene>
<keyword evidence="4" id="KW-1185">Reference proteome</keyword>
<accession>A0A0D6JI13</accession>
<name>A0A0D6JI13_9HYPH</name>
<dbReference type="KEGG" id="fiy:BN1229_v1_2994"/>
<dbReference type="KEGG" id="fil:BN1229_v1_2922"/>
<evidence type="ECO:0000313" key="4">
    <source>
        <dbReference type="Proteomes" id="UP000033187"/>
    </source>
</evidence>